<comment type="caution">
    <text evidence="3">The sequence shown here is derived from an EMBL/GenBank/DDBJ whole genome shotgun (WGS) entry which is preliminary data.</text>
</comment>
<dbReference type="InterPro" id="IPR056884">
    <property type="entry name" value="NPHP3-like_N"/>
</dbReference>
<dbReference type="OrthoDB" id="538223at2759"/>
<evidence type="ECO:0000259" key="2">
    <source>
        <dbReference type="Pfam" id="PF24883"/>
    </source>
</evidence>
<sequence>MAQLVEGPSDLAKNVEDVLESNPSIVDQNFVEQFDNLYKGPLQNSDFKSKKMVIVIDALDECDSKTEISNLLEELSKPLYYKQNGKDTPVKYFLTGRHGGHSLSQDQIKNCHNRDLEDLTKETIRDDIESFLKFRLQRVPRLWENDEDPWANAKNVDTLGQLVTKACPLFEFAATACRLIEDDDLPEDPRSRLLDILATKCNGDLDHLYRTVLNKRFRSSNDNIAPPRQKQVEDQFRRVIGSVMSLADPVSASCLAHLLGEKKSTVDDELRHFKSVLDIPSNDDGVIKIFHESFRDFFHGSAQGEFGLDERKTHENLALRCRVLLCGKDGNKDALRKNFCELESPGAYRREIPEEVLCESISPEIQYACRFWVHHLKNSNDKIKDNDAWYQLLYKHFLHWLEALGLLGRILESVQSVRELQTLVEVSCDALFDVI</sequence>
<accession>A0A2C5YHF4</accession>
<name>A0A2C5YHF4_9HYPO</name>
<evidence type="ECO:0000256" key="1">
    <source>
        <dbReference type="ARBA" id="ARBA00022737"/>
    </source>
</evidence>
<evidence type="ECO:0000313" key="4">
    <source>
        <dbReference type="Proteomes" id="UP000224854"/>
    </source>
</evidence>
<proteinExistence type="predicted"/>
<evidence type="ECO:0000313" key="3">
    <source>
        <dbReference type="EMBL" id="PHH66331.1"/>
    </source>
</evidence>
<dbReference type="EMBL" id="NJEU01001479">
    <property type="protein sequence ID" value="PHH66331.1"/>
    <property type="molecule type" value="Genomic_DNA"/>
</dbReference>
<protein>
    <recommendedName>
        <fullName evidence="2">Nephrocystin 3-like N-terminal domain-containing protein</fullName>
    </recommendedName>
</protein>
<organism evidence="3 4">
    <name type="scientific">Ophiocordyceps australis</name>
    <dbReference type="NCBI Taxonomy" id="1399860"/>
    <lineage>
        <taxon>Eukaryota</taxon>
        <taxon>Fungi</taxon>
        <taxon>Dikarya</taxon>
        <taxon>Ascomycota</taxon>
        <taxon>Pezizomycotina</taxon>
        <taxon>Sordariomycetes</taxon>
        <taxon>Hypocreomycetidae</taxon>
        <taxon>Hypocreales</taxon>
        <taxon>Ophiocordycipitaceae</taxon>
        <taxon>Ophiocordyceps</taxon>
    </lineage>
</organism>
<dbReference type="Proteomes" id="UP000224854">
    <property type="component" value="Unassembled WGS sequence"/>
</dbReference>
<gene>
    <name evidence="3" type="ORF">CDD82_1552</name>
</gene>
<keyword evidence="4" id="KW-1185">Reference proteome</keyword>
<dbReference type="Pfam" id="PF24883">
    <property type="entry name" value="NPHP3_N"/>
    <property type="match status" value="1"/>
</dbReference>
<feature type="domain" description="Nephrocystin 3-like N-terminal" evidence="2">
    <location>
        <begin position="2"/>
        <end position="97"/>
    </location>
</feature>
<keyword evidence="1" id="KW-0677">Repeat</keyword>
<reference evidence="3 4" key="1">
    <citation type="submission" date="2017-06" db="EMBL/GenBank/DDBJ databases">
        <title>Ant-infecting Ophiocordyceps genomes reveal a high diversity of potential behavioral manipulation genes and a possible major role for enterotoxins.</title>
        <authorList>
            <person name="De Bekker C."/>
            <person name="Evans H.C."/>
            <person name="Brachmann A."/>
            <person name="Hughes D.P."/>
        </authorList>
    </citation>
    <scope>NUCLEOTIDE SEQUENCE [LARGE SCALE GENOMIC DNA]</scope>
    <source>
        <strain evidence="3 4">1348a</strain>
    </source>
</reference>
<dbReference type="PANTHER" id="PTHR10039">
    <property type="entry name" value="AMELOGENIN"/>
    <property type="match status" value="1"/>
</dbReference>
<dbReference type="AlphaFoldDB" id="A0A2C5YHF4"/>